<evidence type="ECO:0000313" key="2">
    <source>
        <dbReference type="EMBL" id="MEO3690716.1"/>
    </source>
</evidence>
<proteinExistence type="predicted"/>
<dbReference type="PANTHER" id="PTHR12461">
    <property type="entry name" value="HYPOXIA-INDUCIBLE FACTOR 1 ALPHA INHIBITOR-RELATED"/>
    <property type="match status" value="1"/>
</dbReference>
<dbReference type="Gene3D" id="2.60.120.10">
    <property type="entry name" value="Jelly Rolls"/>
    <property type="match status" value="1"/>
</dbReference>
<sequence>MKPIAEAPASAAHACLTQQQPVVLRGLAADWPCVKAASQGLDNCLRFWLEEANDEPVDAVLGHPREGRQFGFTLDATGFNFLHDRKPIAALLEQLWRYAQFPDPPALALQSAEIRRCMPGFEARHPMPWVPPGTAPRLWLSNRATVPAHFDASYNLAIVVAGRRRFTLFPPQAVPDLYFGPLEHAPTQAPTSMANVQAPDFERHPRLHAALAVATQAELAPGDAIYMPPLWVHSVESLDPVNGLVNCWWRPETAPGAGPDNPAAALWLATLALRRLPPEELANWRAVFEHFVFDAGADWSHIPAERRGMLGDLDAEAVRALRARIRGMVGE</sequence>
<dbReference type="SUPFAM" id="SSF51197">
    <property type="entry name" value="Clavaminate synthase-like"/>
    <property type="match status" value="1"/>
</dbReference>
<dbReference type="InterPro" id="IPR041667">
    <property type="entry name" value="Cupin_8"/>
</dbReference>
<organism evidence="2 3">
    <name type="scientific">Roseateles paludis</name>
    <dbReference type="NCBI Taxonomy" id="3145238"/>
    <lineage>
        <taxon>Bacteria</taxon>
        <taxon>Pseudomonadati</taxon>
        <taxon>Pseudomonadota</taxon>
        <taxon>Betaproteobacteria</taxon>
        <taxon>Burkholderiales</taxon>
        <taxon>Sphaerotilaceae</taxon>
        <taxon>Roseateles</taxon>
    </lineage>
</organism>
<dbReference type="SMART" id="SM00558">
    <property type="entry name" value="JmjC"/>
    <property type="match status" value="1"/>
</dbReference>
<dbReference type="Proteomes" id="UP001495147">
    <property type="component" value="Unassembled WGS sequence"/>
</dbReference>
<dbReference type="Pfam" id="PF13621">
    <property type="entry name" value="Cupin_8"/>
    <property type="match status" value="1"/>
</dbReference>
<dbReference type="RefSeq" id="WP_347703539.1">
    <property type="nucleotide sequence ID" value="NZ_JBDPZD010000001.1"/>
</dbReference>
<accession>A0ABV0FZR2</accession>
<gene>
    <name evidence="2" type="ORF">ABDJ85_04495</name>
</gene>
<comment type="caution">
    <text evidence="2">The sequence shown here is derived from an EMBL/GenBank/DDBJ whole genome shotgun (WGS) entry which is preliminary data.</text>
</comment>
<feature type="domain" description="JmjC" evidence="1">
    <location>
        <begin position="90"/>
        <end position="266"/>
    </location>
</feature>
<dbReference type="InterPro" id="IPR014710">
    <property type="entry name" value="RmlC-like_jellyroll"/>
</dbReference>
<dbReference type="InterPro" id="IPR003347">
    <property type="entry name" value="JmjC_dom"/>
</dbReference>
<name>A0ABV0FZR2_9BURK</name>
<dbReference type="PROSITE" id="PS51184">
    <property type="entry name" value="JMJC"/>
    <property type="match status" value="1"/>
</dbReference>
<evidence type="ECO:0000313" key="3">
    <source>
        <dbReference type="Proteomes" id="UP001495147"/>
    </source>
</evidence>
<keyword evidence="3" id="KW-1185">Reference proteome</keyword>
<reference evidence="2 3" key="1">
    <citation type="submission" date="2024-05" db="EMBL/GenBank/DDBJ databases">
        <title>Roseateles sp. DJS-2-20 16S ribosomal RNA gene Genome sequencing and assembly.</title>
        <authorList>
            <person name="Woo H."/>
        </authorList>
    </citation>
    <scope>NUCLEOTIDE SEQUENCE [LARGE SCALE GENOMIC DNA]</scope>
    <source>
        <strain evidence="2 3">DJS-2-20</strain>
    </source>
</reference>
<protein>
    <submittedName>
        <fullName evidence="2">Cupin-like domain-containing protein</fullName>
    </submittedName>
</protein>
<evidence type="ECO:0000259" key="1">
    <source>
        <dbReference type="PROSITE" id="PS51184"/>
    </source>
</evidence>
<dbReference type="PANTHER" id="PTHR12461:SF105">
    <property type="entry name" value="HYPOXIA-INDUCIBLE FACTOR 1-ALPHA INHIBITOR"/>
    <property type="match status" value="1"/>
</dbReference>
<dbReference type="EMBL" id="JBDPZD010000001">
    <property type="protein sequence ID" value="MEO3690716.1"/>
    <property type="molecule type" value="Genomic_DNA"/>
</dbReference>